<accession>A0ABP7IB67</accession>
<protein>
    <submittedName>
        <fullName evidence="2">Uncharacterized protein</fullName>
    </submittedName>
</protein>
<organism evidence="2 3">
    <name type="scientific">Sphaerisporangium flaviroseum</name>
    <dbReference type="NCBI Taxonomy" id="509199"/>
    <lineage>
        <taxon>Bacteria</taxon>
        <taxon>Bacillati</taxon>
        <taxon>Actinomycetota</taxon>
        <taxon>Actinomycetes</taxon>
        <taxon>Streptosporangiales</taxon>
        <taxon>Streptosporangiaceae</taxon>
        <taxon>Sphaerisporangium</taxon>
    </lineage>
</organism>
<evidence type="ECO:0000256" key="1">
    <source>
        <dbReference type="SAM" id="MobiDB-lite"/>
    </source>
</evidence>
<reference evidence="3" key="1">
    <citation type="journal article" date="2019" name="Int. J. Syst. Evol. Microbiol.">
        <title>The Global Catalogue of Microorganisms (GCM) 10K type strain sequencing project: providing services to taxonomists for standard genome sequencing and annotation.</title>
        <authorList>
            <consortium name="The Broad Institute Genomics Platform"/>
            <consortium name="The Broad Institute Genome Sequencing Center for Infectious Disease"/>
            <person name="Wu L."/>
            <person name="Ma J."/>
        </authorList>
    </citation>
    <scope>NUCLEOTIDE SEQUENCE [LARGE SCALE GENOMIC DNA]</scope>
    <source>
        <strain evidence="3">JCM 16908</strain>
    </source>
</reference>
<sequence>MNDEDVLGTVRDAMTGVHMRTPVQALVAAGRSRRRRRIGGVAAGAALATGLALTPAIGSPQVNAPPVATGNEVHMHLAAFSVDTNPDGTVTVKLTKSESLDPEIMQRTLAQAGIPAQITINKWCGPSDPSQNLTEDFEKVIGEANQPAEPPATVNTPSAQDKKAKLEKRQDLKKQENSEKPETIEKLHEQPDGRAMLVITPSAMPPATKLVIGMRTPDYQPDSPSSIAVMMSLVPNDAPLTCSTDVPVGPPRESSSTS</sequence>
<name>A0ABP7IB67_9ACTN</name>
<feature type="compositionally biased region" description="Basic and acidic residues" evidence="1">
    <location>
        <begin position="160"/>
        <end position="192"/>
    </location>
</feature>
<comment type="caution">
    <text evidence="2">The sequence shown here is derived from an EMBL/GenBank/DDBJ whole genome shotgun (WGS) entry which is preliminary data.</text>
</comment>
<proteinExistence type="predicted"/>
<gene>
    <name evidence="2" type="ORF">GCM10022226_38800</name>
</gene>
<keyword evidence="3" id="KW-1185">Reference proteome</keyword>
<dbReference type="Proteomes" id="UP001500888">
    <property type="component" value="Unassembled WGS sequence"/>
</dbReference>
<dbReference type="RefSeq" id="WP_344941602.1">
    <property type="nucleotide sequence ID" value="NZ_BAAAZR010000008.1"/>
</dbReference>
<evidence type="ECO:0000313" key="2">
    <source>
        <dbReference type="EMBL" id="GAA3814177.1"/>
    </source>
</evidence>
<evidence type="ECO:0000313" key="3">
    <source>
        <dbReference type="Proteomes" id="UP001500888"/>
    </source>
</evidence>
<dbReference type="EMBL" id="BAAAZR010000008">
    <property type="protein sequence ID" value="GAA3814177.1"/>
    <property type="molecule type" value="Genomic_DNA"/>
</dbReference>
<feature type="region of interest" description="Disordered" evidence="1">
    <location>
        <begin position="145"/>
        <end position="192"/>
    </location>
</feature>